<name>A0A4Y7RXN3_9FIRM</name>
<feature type="transmembrane region" description="Helical" evidence="2">
    <location>
        <begin position="271"/>
        <end position="291"/>
    </location>
</feature>
<feature type="transmembrane region" description="Helical" evidence="2">
    <location>
        <begin position="125"/>
        <end position="143"/>
    </location>
</feature>
<keyword evidence="2" id="KW-1133">Transmembrane helix</keyword>
<dbReference type="SUPFAM" id="SSF103481">
    <property type="entry name" value="Multidrug resistance efflux transporter EmrE"/>
    <property type="match status" value="2"/>
</dbReference>
<protein>
    <recommendedName>
        <fullName evidence="3">EamA domain-containing protein</fullName>
    </recommendedName>
</protein>
<feature type="transmembrane region" description="Helical" evidence="2">
    <location>
        <begin position="184"/>
        <end position="204"/>
    </location>
</feature>
<feature type="transmembrane region" description="Helical" evidence="2">
    <location>
        <begin position="155"/>
        <end position="172"/>
    </location>
</feature>
<feature type="transmembrane region" description="Helical" evidence="2">
    <location>
        <begin position="216"/>
        <end position="237"/>
    </location>
</feature>
<dbReference type="RefSeq" id="WP_427909997.1">
    <property type="nucleotide sequence ID" value="NZ_QFFZ01000001.1"/>
</dbReference>
<accession>A0A4Y7RXN3</accession>
<sequence length="293" mass="31066">MERKESLINPLAAVLLGVAAVAFSSIFTKLATAPPLVIAFYRLAFTVALLAPLALNAGGRQELRGIKRRDLGMAALAGAFLALHFSVWITSLNYTSVASSTVLVTMQPLFVVTGGVLLLKEKIGIRGLAGAAIALAGSVLIGINDFQLGGTALKGDILAFSGAFFVAVYVMIGRKLRSGLSLFPYVFVVFGSAAAVLLIFNLAAGTRFYPYPAFDWLWFFALAVVPTILGHTVFNWALRYVKAVVVSVSILGEPVGATILAYFIFQEIPGLLQVAGGITVIFGLCVFISSVRN</sequence>
<evidence type="ECO:0000259" key="3">
    <source>
        <dbReference type="Pfam" id="PF00892"/>
    </source>
</evidence>
<dbReference type="GO" id="GO:0016020">
    <property type="term" value="C:membrane"/>
    <property type="evidence" value="ECO:0007669"/>
    <property type="project" value="InterPro"/>
</dbReference>
<dbReference type="AlphaFoldDB" id="A0A4Y7RXN3"/>
<feature type="domain" description="EamA" evidence="3">
    <location>
        <begin position="13"/>
        <end position="141"/>
    </location>
</feature>
<organism evidence="4 5">
    <name type="scientific">Pelotomaculum propionicicum</name>
    <dbReference type="NCBI Taxonomy" id="258475"/>
    <lineage>
        <taxon>Bacteria</taxon>
        <taxon>Bacillati</taxon>
        <taxon>Bacillota</taxon>
        <taxon>Clostridia</taxon>
        <taxon>Eubacteriales</taxon>
        <taxon>Desulfotomaculaceae</taxon>
        <taxon>Pelotomaculum</taxon>
    </lineage>
</organism>
<feature type="transmembrane region" description="Helical" evidence="2">
    <location>
        <begin position="7"/>
        <end position="27"/>
    </location>
</feature>
<evidence type="ECO:0000313" key="4">
    <source>
        <dbReference type="EMBL" id="TEB13768.1"/>
    </source>
</evidence>
<proteinExistence type="inferred from homology"/>
<feature type="transmembrane region" description="Helical" evidence="2">
    <location>
        <begin position="71"/>
        <end position="91"/>
    </location>
</feature>
<keyword evidence="5" id="KW-1185">Reference proteome</keyword>
<feature type="transmembrane region" description="Helical" evidence="2">
    <location>
        <begin position="97"/>
        <end position="118"/>
    </location>
</feature>
<evidence type="ECO:0000256" key="2">
    <source>
        <dbReference type="SAM" id="Phobius"/>
    </source>
</evidence>
<keyword evidence="2" id="KW-0472">Membrane</keyword>
<dbReference type="InterPro" id="IPR000620">
    <property type="entry name" value="EamA_dom"/>
</dbReference>
<feature type="domain" description="EamA" evidence="3">
    <location>
        <begin position="154"/>
        <end position="287"/>
    </location>
</feature>
<dbReference type="InterPro" id="IPR037185">
    <property type="entry name" value="EmrE-like"/>
</dbReference>
<comment type="caution">
    <text evidence="4">The sequence shown here is derived from an EMBL/GenBank/DDBJ whole genome shotgun (WGS) entry which is preliminary data.</text>
</comment>
<dbReference type="PANTHER" id="PTHR22911:SF76">
    <property type="entry name" value="EAMA DOMAIN-CONTAINING PROTEIN"/>
    <property type="match status" value="1"/>
</dbReference>
<evidence type="ECO:0000313" key="5">
    <source>
        <dbReference type="Proteomes" id="UP000297597"/>
    </source>
</evidence>
<dbReference type="PANTHER" id="PTHR22911">
    <property type="entry name" value="ACYL-MALONYL CONDENSING ENZYME-RELATED"/>
    <property type="match status" value="1"/>
</dbReference>
<reference evidence="4 5" key="1">
    <citation type="journal article" date="2018" name="Environ. Microbiol.">
        <title>Novel energy conservation strategies and behaviour of Pelotomaculum schinkii driving syntrophic propionate catabolism.</title>
        <authorList>
            <person name="Hidalgo-Ahumada C.A.P."/>
            <person name="Nobu M.K."/>
            <person name="Narihiro T."/>
            <person name="Tamaki H."/>
            <person name="Liu W.T."/>
            <person name="Kamagata Y."/>
            <person name="Stams A.J.M."/>
            <person name="Imachi H."/>
            <person name="Sousa D.Z."/>
        </authorList>
    </citation>
    <scope>NUCLEOTIDE SEQUENCE [LARGE SCALE GENOMIC DNA]</scope>
    <source>
        <strain evidence="4 5">MGP</strain>
    </source>
</reference>
<comment type="similarity">
    <text evidence="1">Belongs to the EamA transporter family.</text>
</comment>
<feature type="transmembrane region" description="Helical" evidence="2">
    <location>
        <begin position="244"/>
        <end position="265"/>
    </location>
</feature>
<evidence type="ECO:0000256" key="1">
    <source>
        <dbReference type="ARBA" id="ARBA00007362"/>
    </source>
</evidence>
<dbReference type="EMBL" id="QFFZ01000001">
    <property type="protein sequence ID" value="TEB13768.1"/>
    <property type="molecule type" value="Genomic_DNA"/>
</dbReference>
<feature type="transmembrane region" description="Helical" evidence="2">
    <location>
        <begin position="39"/>
        <end position="59"/>
    </location>
</feature>
<keyword evidence="2" id="KW-0812">Transmembrane</keyword>
<gene>
    <name evidence="4" type="ORF">Pmgp_00176</name>
</gene>
<dbReference type="Proteomes" id="UP000297597">
    <property type="component" value="Unassembled WGS sequence"/>
</dbReference>
<dbReference type="Pfam" id="PF00892">
    <property type="entry name" value="EamA"/>
    <property type="match status" value="2"/>
</dbReference>